<organism evidence="2 3">
    <name type="scientific">Lophiotrema nucula</name>
    <dbReference type="NCBI Taxonomy" id="690887"/>
    <lineage>
        <taxon>Eukaryota</taxon>
        <taxon>Fungi</taxon>
        <taxon>Dikarya</taxon>
        <taxon>Ascomycota</taxon>
        <taxon>Pezizomycotina</taxon>
        <taxon>Dothideomycetes</taxon>
        <taxon>Pleosporomycetidae</taxon>
        <taxon>Pleosporales</taxon>
        <taxon>Lophiotremataceae</taxon>
        <taxon>Lophiotrema</taxon>
    </lineage>
</organism>
<keyword evidence="1" id="KW-0175">Coiled coil</keyword>
<dbReference type="Proteomes" id="UP000799770">
    <property type="component" value="Unassembled WGS sequence"/>
</dbReference>
<name>A0A6A5Z1B9_9PLEO</name>
<dbReference type="EMBL" id="ML977328">
    <property type="protein sequence ID" value="KAF2113232.1"/>
    <property type="molecule type" value="Genomic_DNA"/>
</dbReference>
<feature type="coiled-coil region" evidence="1">
    <location>
        <begin position="162"/>
        <end position="224"/>
    </location>
</feature>
<dbReference type="AlphaFoldDB" id="A0A6A5Z1B9"/>
<keyword evidence="3" id="KW-1185">Reference proteome</keyword>
<reference evidence="2" key="1">
    <citation type="journal article" date="2020" name="Stud. Mycol.">
        <title>101 Dothideomycetes genomes: a test case for predicting lifestyles and emergence of pathogens.</title>
        <authorList>
            <person name="Haridas S."/>
            <person name="Albert R."/>
            <person name="Binder M."/>
            <person name="Bloem J."/>
            <person name="Labutti K."/>
            <person name="Salamov A."/>
            <person name="Andreopoulos B."/>
            <person name="Baker S."/>
            <person name="Barry K."/>
            <person name="Bills G."/>
            <person name="Bluhm B."/>
            <person name="Cannon C."/>
            <person name="Castanera R."/>
            <person name="Culley D."/>
            <person name="Daum C."/>
            <person name="Ezra D."/>
            <person name="Gonzalez J."/>
            <person name="Henrissat B."/>
            <person name="Kuo A."/>
            <person name="Liang C."/>
            <person name="Lipzen A."/>
            <person name="Lutzoni F."/>
            <person name="Magnuson J."/>
            <person name="Mondo S."/>
            <person name="Nolan M."/>
            <person name="Ohm R."/>
            <person name="Pangilinan J."/>
            <person name="Park H.-J."/>
            <person name="Ramirez L."/>
            <person name="Alfaro M."/>
            <person name="Sun H."/>
            <person name="Tritt A."/>
            <person name="Yoshinaga Y."/>
            <person name="Zwiers L.-H."/>
            <person name="Turgeon B."/>
            <person name="Goodwin S."/>
            <person name="Spatafora J."/>
            <person name="Crous P."/>
            <person name="Grigoriev I."/>
        </authorList>
    </citation>
    <scope>NUCLEOTIDE SEQUENCE</scope>
    <source>
        <strain evidence="2">CBS 627.86</strain>
    </source>
</reference>
<evidence type="ECO:0000313" key="3">
    <source>
        <dbReference type="Proteomes" id="UP000799770"/>
    </source>
</evidence>
<proteinExistence type="predicted"/>
<protein>
    <submittedName>
        <fullName evidence="2">Uncharacterized protein</fullName>
    </submittedName>
</protein>
<accession>A0A6A5Z1B9</accession>
<evidence type="ECO:0000313" key="2">
    <source>
        <dbReference type="EMBL" id="KAF2113232.1"/>
    </source>
</evidence>
<sequence>MNADMYNEVNGFLVDFDGLGPHLDPLPRDPVLSAMNYLDSLGIPPFGDPDLDALPRDPLPDTMWTNDIRRAVKTGNMDALVAVVAPILAIVDETPQDAPAITSAVGRAFLEAFFYREDFTLPVTGPPILAREMAMRSNVAARVRSDFFEHKATNNQVQASTVEALRHQNLVLQQQLLNVKQDLQDVRGGLQGTQIVLWGTKAELDEFKKHSQEANKRLEKLEEVARCFAGVEGNMGCDKMLIEPIGLHLQKNPAGCSRWCPPSLPHLLRYEAGIDLLPTLPPNRSSHEVAQVPKNAEIDNILISILRRVRTPRANCEPPHPQGDGKVWVVMSDYAPSFWNCANTPSGNTHSAKSVTSHGIYWPPWKGRESGTCVSGEKELSSAGEKAPQPTSAYIFFFADNQQKAIERKLSLRQEELLRTWKAFTTVQTILMSGASLRGANDPSGPGNSVLNAAFKSVTNADFKPIIDREITLHRAPQDRDGLTPLYRGWALLSPRAQPIALRRDQSVRRTHQEVGLVRGQWDEDEDKK</sequence>
<gene>
    <name evidence="2" type="ORF">BDV96DRAFT_601419</name>
</gene>
<evidence type="ECO:0000256" key="1">
    <source>
        <dbReference type="SAM" id="Coils"/>
    </source>
</evidence>